<proteinExistence type="predicted"/>
<dbReference type="PANTHER" id="PTHR35008:SF4">
    <property type="entry name" value="BLL4482 PROTEIN"/>
    <property type="match status" value="1"/>
</dbReference>
<dbReference type="PROSITE" id="PS51007">
    <property type="entry name" value="CYTC"/>
    <property type="match status" value="1"/>
</dbReference>
<dbReference type="PANTHER" id="PTHR35008">
    <property type="entry name" value="BLL4482 PROTEIN-RELATED"/>
    <property type="match status" value="1"/>
</dbReference>
<evidence type="ECO:0000259" key="6">
    <source>
        <dbReference type="PROSITE" id="PS51007"/>
    </source>
</evidence>
<evidence type="ECO:0000313" key="7">
    <source>
        <dbReference type="EMBL" id="OOG28132.1"/>
    </source>
</evidence>
<dbReference type="Pfam" id="PF13442">
    <property type="entry name" value="Cytochrome_CBB3"/>
    <property type="match status" value="1"/>
</dbReference>
<keyword evidence="8" id="KW-1185">Reference proteome</keyword>
<dbReference type="SUPFAM" id="SSF46626">
    <property type="entry name" value="Cytochrome c"/>
    <property type="match status" value="1"/>
</dbReference>
<dbReference type="RefSeq" id="WP_077277481.1">
    <property type="nucleotide sequence ID" value="NZ_MVBK01000010.1"/>
</dbReference>
<organism evidence="7 8">
    <name type="scientific">Thioalkalivibrio denitrificans</name>
    <dbReference type="NCBI Taxonomy" id="108003"/>
    <lineage>
        <taxon>Bacteria</taxon>
        <taxon>Pseudomonadati</taxon>
        <taxon>Pseudomonadota</taxon>
        <taxon>Gammaproteobacteria</taxon>
        <taxon>Chromatiales</taxon>
        <taxon>Ectothiorhodospiraceae</taxon>
        <taxon>Thioalkalivibrio</taxon>
    </lineage>
</organism>
<dbReference type="InterPro" id="IPR036909">
    <property type="entry name" value="Cyt_c-like_dom_sf"/>
</dbReference>
<dbReference type="OrthoDB" id="9811281at2"/>
<keyword evidence="5" id="KW-1133">Transmembrane helix</keyword>
<dbReference type="EMBL" id="MVBK01000010">
    <property type="protein sequence ID" value="OOG28132.1"/>
    <property type="molecule type" value="Genomic_DNA"/>
</dbReference>
<keyword evidence="3 4" id="KW-0408">Iron</keyword>
<evidence type="ECO:0000256" key="2">
    <source>
        <dbReference type="ARBA" id="ARBA00022723"/>
    </source>
</evidence>
<keyword evidence="5" id="KW-0812">Transmembrane</keyword>
<evidence type="ECO:0000256" key="4">
    <source>
        <dbReference type="PROSITE-ProRule" id="PRU00433"/>
    </source>
</evidence>
<name>A0A1V3NTG4_9GAMM</name>
<evidence type="ECO:0000256" key="3">
    <source>
        <dbReference type="ARBA" id="ARBA00023004"/>
    </source>
</evidence>
<sequence length="196" mass="22182">MSDLSVRRTSSRDQWVHSRLVGLVALCGALLVLGLLVGCDGIPGRGDAVPEHQQRVTDPEVLRRGESLYHQYCAVCHGAERQGAENWRRRLPDGTWPPPPLDGSGHSWHHPFWQLKDMIRYGAEARGGRMPSFEDVLTDEDIEAIIGWLQSKWPKEIFEAWREYDDNLPTQEAWEAHMGAPWVTHPDHPDAVEPPG</sequence>
<keyword evidence="5" id="KW-0472">Membrane</keyword>
<feature type="transmembrane region" description="Helical" evidence="5">
    <location>
        <begin position="20"/>
        <end position="38"/>
    </location>
</feature>
<accession>A0A1V3NTG4</accession>
<dbReference type="STRING" id="108003.B1C78_02125"/>
<keyword evidence="2 4" id="KW-0479">Metal-binding</keyword>
<evidence type="ECO:0000256" key="5">
    <source>
        <dbReference type="SAM" id="Phobius"/>
    </source>
</evidence>
<gene>
    <name evidence="7" type="ORF">B1C78_02125</name>
</gene>
<dbReference type="GO" id="GO:0046872">
    <property type="term" value="F:metal ion binding"/>
    <property type="evidence" value="ECO:0007669"/>
    <property type="project" value="UniProtKB-KW"/>
</dbReference>
<protein>
    <recommendedName>
        <fullName evidence="6">Cytochrome c domain-containing protein</fullName>
    </recommendedName>
</protein>
<dbReference type="Gene3D" id="1.10.760.10">
    <property type="entry name" value="Cytochrome c-like domain"/>
    <property type="match status" value="1"/>
</dbReference>
<dbReference type="InterPro" id="IPR009056">
    <property type="entry name" value="Cyt_c-like_dom"/>
</dbReference>
<reference evidence="7 8" key="1">
    <citation type="submission" date="2017-02" db="EMBL/GenBank/DDBJ databases">
        <title>Genomic diversity within the haloalkaliphilic genus Thioalkalivibrio.</title>
        <authorList>
            <person name="Ahn A.-C."/>
            <person name="Meier-Kolthoff J."/>
            <person name="Overmars L."/>
            <person name="Richter M."/>
            <person name="Woyke T."/>
            <person name="Sorokin D.Y."/>
            <person name="Muyzer G."/>
        </authorList>
    </citation>
    <scope>NUCLEOTIDE SEQUENCE [LARGE SCALE GENOMIC DNA]</scope>
    <source>
        <strain evidence="7 8">ALJD</strain>
    </source>
</reference>
<dbReference type="GO" id="GO:0009055">
    <property type="term" value="F:electron transfer activity"/>
    <property type="evidence" value="ECO:0007669"/>
    <property type="project" value="InterPro"/>
</dbReference>
<dbReference type="Proteomes" id="UP000189462">
    <property type="component" value="Unassembled WGS sequence"/>
</dbReference>
<comment type="caution">
    <text evidence="7">The sequence shown here is derived from an EMBL/GenBank/DDBJ whole genome shotgun (WGS) entry which is preliminary data.</text>
</comment>
<dbReference type="InterPro" id="IPR051459">
    <property type="entry name" value="Cytochrome_c-type_DH"/>
</dbReference>
<dbReference type="AlphaFoldDB" id="A0A1V3NTG4"/>
<dbReference type="GO" id="GO:0020037">
    <property type="term" value="F:heme binding"/>
    <property type="evidence" value="ECO:0007669"/>
    <property type="project" value="InterPro"/>
</dbReference>
<feature type="domain" description="Cytochrome c" evidence="6">
    <location>
        <begin position="60"/>
        <end position="153"/>
    </location>
</feature>
<evidence type="ECO:0000313" key="8">
    <source>
        <dbReference type="Proteomes" id="UP000189462"/>
    </source>
</evidence>
<keyword evidence="1 4" id="KW-0349">Heme</keyword>
<evidence type="ECO:0000256" key="1">
    <source>
        <dbReference type="ARBA" id="ARBA00022617"/>
    </source>
</evidence>